<organism evidence="1 2">
    <name type="scientific">Cochliobolus carbonum (strain 26-R-13)</name>
    <name type="common">Maize leaf spot fungus</name>
    <name type="synonym">Bipolaris zeicola</name>
    <dbReference type="NCBI Taxonomy" id="930089"/>
    <lineage>
        <taxon>Eukaryota</taxon>
        <taxon>Fungi</taxon>
        <taxon>Dikarya</taxon>
        <taxon>Ascomycota</taxon>
        <taxon>Pezizomycotina</taxon>
        <taxon>Dothideomycetes</taxon>
        <taxon>Pleosporomycetidae</taxon>
        <taxon>Pleosporales</taxon>
        <taxon>Pleosporineae</taxon>
        <taxon>Pleosporaceae</taxon>
        <taxon>Bipolaris</taxon>
    </lineage>
</organism>
<feature type="non-terminal residue" evidence="1">
    <location>
        <position position="1"/>
    </location>
</feature>
<name>W6YPT6_COCC2</name>
<dbReference type="RefSeq" id="XP_007708189.1">
    <property type="nucleotide sequence ID" value="XM_007709999.1"/>
</dbReference>
<proteinExistence type="predicted"/>
<keyword evidence="2" id="KW-1185">Reference proteome</keyword>
<sequence>WRIAYIVKFGPKLITSTQHCKSTFQIEAQNHSLQKKEKKKKTLKCGIRCGYTRYMPRNYLTRHRCKFACQLNKRIVYRHFVTVQTMPAWLTVSLLDTNKSNNKPQYRTNHIATNPIICRKSCISHSEPRSPIDPES</sequence>
<protein>
    <submittedName>
        <fullName evidence="1">Uncharacterized protein</fullName>
    </submittedName>
</protein>
<dbReference type="EMBL" id="KI964550">
    <property type="protein sequence ID" value="EUC37514.1"/>
    <property type="molecule type" value="Genomic_DNA"/>
</dbReference>
<accession>W6YPT6</accession>
<evidence type="ECO:0000313" key="1">
    <source>
        <dbReference type="EMBL" id="EUC37514.1"/>
    </source>
</evidence>
<reference evidence="1 2" key="1">
    <citation type="journal article" date="2013" name="PLoS Genet.">
        <title>Comparative genome structure, secondary metabolite, and effector coding capacity across Cochliobolus pathogens.</title>
        <authorList>
            <person name="Condon B.J."/>
            <person name="Leng Y."/>
            <person name="Wu D."/>
            <person name="Bushley K.E."/>
            <person name="Ohm R.A."/>
            <person name="Otillar R."/>
            <person name="Martin J."/>
            <person name="Schackwitz W."/>
            <person name="Grimwood J."/>
            <person name="MohdZainudin N."/>
            <person name="Xue C."/>
            <person name="Wang R."/>
            <person name="Manning V.A."/>
            <person name="Dhillon B."/>
            <person name="Tu Z.J."/>
            <person name="Steffenson B.J."/>
            <person name="Salamov A."/>
            <person name="Sun H."/>
            <person name="Lowry S."/>
            <person name="LaButti K."/>
            <person name="Han J."/>
            <person name="Copeland A."/>
            <person name="Lindquist E."/>
            <person name="Barry K."/>
            <person name="Schmutz J."/>
            <person name="Baker S.E."/>
            <person name="Ciuffetti L.M."/>
            <person name="Grigoriev I.V."/>
            <person name="Zhong S."/>
            <person name="Turgeon B.G."/>
        </authorList>
    </citation>
    <scope>NUCLEOTIDE SEQUENCE [LARGE SCALE GENOMIC DNA]</scope>
    <source>
        <strain evidence="1 2">26-R-13</strain>
    </source>
</reference>
<evidence type="ECO:0000313" key="2">
    <source>
        <dbReference type="Proteomes" id="UP000053841"/>
    </source>
</evidence>
<dbReference type="HOGENOM" id="CLU_1880309_0_0_1"/>
<gene>
    <name evidence="1" type="ORF">COCCADRAFT_85238</name>
</gene>
<dbReference type="KEGG" id="bze:COCCADRAFT_85238"/>
<dbReference type="Proteomes" id="UP000053841">
    <property type="component" value="Unassembled WGS sequence"/>
</dbReference>
<dbReference type="GeneID" id="19151915"/>
<dbReference type="AlphaFoldDB" id="W6YPT6"/>